<dbReference type="InterPro" id="IPR025064">
    <property type="entry name" value="DUF4005"/>
</dbReference>
<dbReference type="GO" id="GO:0005516">
    <property type="term" value="F:calmodulin binding"/>
    <property type="evidence" value="ECO:0007669"/>
    <property type="project" value="UniProtKB-KW"/>
</dbReference>
<dbReference type="SMART" id="SM00015">
    <property type="entry name" value="IQ"/>
    <property type="match status" value="2"/>
</dbReference>
<comment type="subunit">
    <text evidence="3">Binds to multiple calmodulin (CaM) in the presence of Ca(2+) and CaM-like proteins.</text>
</comment>
<evidence type="ECO:0000256" key="2">
    <source>
        <dbReference type="ARBA" id="ARBA00024341"/>
    </source>
</evidence>
<dbReference type="PROSITE" id="PS50096">
    <property type="entry name" value="IQ"/>
    <property type="match status" value="2"/>
</dbReference>
<organism evidence="6 7">
    <name type="scientific">Rhynchospora pubera</name>
    <dbReference type="NCBI Taxonomy" id="906938"/>
    <lineage>
        <taxon>Eukaryota</taxon>
        <taxon>Viridiplantae</taxon>
        <taxon>Streptophyta</taxon>
        <taxon>Embryophyta</taxon>
        <taxon>Tracheophyta</taxon>
        <taxon>Spermatophyta</taxon>
        <taxon>Magnoliopsida</taxon>
        <taxon>Liliopsida</taxon>
        <taxon>Poales</taxon>
        <taxon>Cyperaceae</taxon>
        <taxon>Cyperoideae</taxon>
        <taxon>Rhynchosporeae</taxon>
        <taxon>Rhynchospora</taxon>
    </lineage>
</organism>
<feature type="region of interest" description="Disordered" evidence="4">
    <location>
        <begin position="254"/>
        <end position="313"/>
    </location>
</feature>
<dbReference type="Pfam" id="PF00612">
    <property type="entry name" value="IQ"/>
    <property type="match status" value="1"/>
</dbReference>
<evidence type="ECO:0000313" key="6">
    <source>
        <dbReference type="EMBL" id="KAJ4777340.1"/>
    </source>
</evidence>
<feature type="region of interest" description="Disordered" evidence="4">
    <location>
        <begin position="15"/>
        <end position="50"/>
    </location>
</feature>
<dbReference type="EMBL" id="JAMFTS010000003">
    <property type="protein sequence ID" value="KAJ4777340.1"/>
    <property type="molecule type" value="Genomic_DNA"/>
</dbReference>
<evidence type="ECO:0000256" key="1">
    <source>
        <dbReference type="ARBA" id="ARBA00022860"/>
    </source>
</evidence>
<accession>A0AAV8EAS7</accession>
<dbReference type="Gene3D" id="1.20.5.190">
    <property type="match status" value="1"/>
</dbReference>
<feature type="compositionally biased region" description="Polar residues" evidence="4">
    <location>
        <begin position="276"/>
        <end position="313"/>
    </location>
</feature>
<dbReference type="Pfam" id="PF13178">
    <property type="entry name" value="DUF4005"/>
    <property type="match status" value="1"/>
</dbReference>
<feature type="region of interest" description="Disordered" evidence="4">
    <location>
        <begin position="382"/>
        <end position="402"/>
    </location>
</feature>
<reference evidence="6" key="1">
    <citation type="submission" date="2022-08" db="EMBL/GenBank/DDBJ databases">
        <authorList>
            <person name="Marques A."/>
        </authorList>
    </citation>
    <scope>NUCLEOTIDE SEQUENCE</scope>
    <source>
        <strain evidence="6">RhyPub2mFocal</strain>
        <tissue evidence="6">Leaves</tissue>
    </source>
</reference>
<feature type="compositionally biased region" description="Basic and acidic residues" evidence="4">
    <location>
        <begin position="15"/>
        <end position="25"/>
    </location>
</feature>
<evidence type="ECO:0000259" key="5">
    <source>
        <dbReference type="Pfam" id="PF13178"/>
    </source>
</evidence>
<keyword evidence="1" id="KW-0112">Calmodulin-binding</keyword>
<dbReference type="InterPro" id="IPR000048">
    <property type="entry name" value="IQ_motif_EF-hand-BS"/>
</dbReference>
<feature type="compositionally biased region" description="Polar residues" evidence="4">
    <location>
        <begin position="382"/>
        <end position="394"/>
    </location>
</feature>
<feature type="compositionally biased region" description="Basic and acidic residues" evidence="4">
    <location>
        <begin position="259"/>
        <end position="273"/>
    </location>
</feature>
<feature type="compositionally biased region" description="Polar residues" evidence="4">
    <location>
        <begin position="192"/>
        <end position="210"/>
    </location>
</feature>
<dbReference type="AlphaFoldDB" id="A0AAV8EAS7"/>
<comment type="similarity">
    <text evidence="2">Belongs to the IQD family.</text>
</comment>
<keyword evidence="7" id="KW-1185">Reference proteome</keyword>
<sequence length="436" mass="47871">MGRASRWLANLLGWKKPDSASDSKPKKWRFGKSYREKKERGGAPAQAKVEIAEERRGSYREVVHEEEDSKRAIAVAAATAVVAEKAVAAAQAAAAVVKLTSGGGRMVRGGARKECAAVKIQSVFRGYLARRALRALRALVRLQAIARGNIVRKQVAETLRCMHALVRVQARTRACRALKSERCRPDRPPRSHSVNATYEKSDQVVPSSGLKSRRSPSLKRNSSKPAAQQAADHGRSKSVGGNWLDQWIEDKYSNNTQTDDERSTKILEVDPGKPSKTPQKKPSNYLMASSCSTLTQPESPSKDSTTAQLSVPSPSTVDMAESYLYPDHPFSYAESMYYSAATSRPGSSKRGAFTPSKSECSGSFSMFGGYTDYYPNYMTNTESSRAKMRSQSAPKQRPQTERLGSVKRTSALHLKFANKGYPGSGRLDRMGMPVGY</sequence>
<feature type="domain" description="DUF4005" evidence="5">
    <location>
        <begin position="341"/>
        <end position="424"/>
    </location>
</feature>
<feature type="region of interest" description="Disordered" evidence="4">
    <location>
        <begin position="181"/>
        <end position="241"/>
    </location>
</feature>
<dbReference type="Proteomes" id="UP001140206">
    <property type="component" value="Chromosome 3"/>
</dbReference>
<comment type="caution">
    <text evidence="6">The sequence shown here is derived from an EMBL/GenBank/DDBJ whole genome shotgun (WGS) entry which is preliminary data.</text>
</comment>
<dbReference type="PANTHER" id="PTHR32295">
    <property type="entry name" value="IQ-DOMAIN 5-RELATED"/>
    <property type="match status" value="1"/>
</dbReference>
<proteinExistence type="inferred from homology"/>
<name>A0AAV8EAS7_9POAL</name>
<evidence type="ECO:0000256" key="4">
    <source>
        <dbReference type="SAM" id="MobiDB-lite"/>
    </source>
</evidence>
<evidence type="ECO:0000313" key="7">
    <source>
        <dbReference type="Proteomes" id="UP001140206"/>
    </source>
</evidence>
<protein>
    <submittedName>
        <fullName evidence="6">Protein IQ-DOMAIN 31</fullName>
    </submittedName>
</protein>
<dbReference type="PANTHER" id="PTHR32295:SF11">
    <property type="entry name" value="PROTEIN IQ-DOMAIN 22"/>
    <property type="match status" value="1"/>
</dbReference>
<evidence type="ECO:0000256" key="3">
    <source>
        <dbReference type="ARBA" id="ARBA00024378"/>
    </source>
</evidence>
<gene>
    <name evidence="6" type="ORF">LUZ62_061597</name>
</gene>